<gene>
    <name evidence="1" type="ORF">SOASR030_28640</name>
</gene>
<dbReference type="RefSeq" id="WP_071783402.1">
    <property type="nucleotide sequence ID" value="NZ_BRLH01000008.1"/>
</dbReference>
<evidence type="ECO:0008006" key="3">
    <source>
        <dbReference type="Google" id="ProtNLM"/>
    </source>
</evidence>
<reference evidence="1" key="1">
    <citation type="submission" date="2022-06" db="EMBL/GenBank/DDBJ databases">
        <title>Draft genome sequences of Leminorella grimontii str. JCM5902.</title>
        <authorList>
            <person name="Wakabayashi Y."/>
            <person name="Kojima K."/>
        </authorList>
    </citation>
    <scope>NUCLEOTIDE SEQUENCE</scope>
    <source>
        <strain evidence="1">JCM 5902</strain>
    </source>
</reference>
<dbReference type="Proteomes" id="UP001058124">
    <property type="component" value="Unassembled WGS sequence"/>
</dbReference>
<dbReference type="Pfam" id="PF05488">
    <property type="entry name" value="PAAR_motif"/>
    <property type="match status" value="1"/>
</dbReference>
<dbReference type="Gene3D" id="2.60.200.60">
    <property type="match status" value="1"/>
</dbReference>
<accession>A0AAV5N4R3</accession>
<organism evidence="1 2">
    <name type="scientific">Leminorella grimontii</name>
    <dbReference type="NCBI Taxonomy" id="82981"/>
    <lineage>
        <taxon>Bacteria</taxon>
        <taxon>Pseudomonadati</taxon>
        <taxon>Pseudomonadota</taxon>
        <taxon>Gammaproteobacteria</taxon>
        <taxon>Enterobacterales</taxon>
        <taxon>Budviciaceae</taxon>
        <taxon>Leminorella</taxon>
    </lineage>
</organism>
<name>A0AAV5N4R3_9GAMM</name>
<evidence type="ECO:0000313" key="2">
    <source>
        <dbReference type="Proteomes" id="UP001058124"/>
    </source>
</evidence>
<comment type="caution">
    <text evidence="1">The sequence shown here is derived from an EMBL/GenBank/DDBJ whole genome shotgun (WGS) entry which is preliminary data.</text>
</comment>
<evidence type="ECO:0000313" key="1">
    <source>
        <dbReference type="EMBL" id="GKX56752.1"/>
    </source>
</evidence>
<dbReference type="InterPro" id="IPR008727">
    <property type="entry name" value="PAAR_motif"/>
</dbReference>
<dbReference type="AlphaFoldDB" id="A0AAV5N4R3"/>
<proteinExistence type="predicted"/>
<keyword evidence="2" id="KW-1185">Reference proteome</keyword>
<protein>
    <recommendedName>
        <fullName evidence="3">PAAR domain-containing protein</fullName>
    </recommendedName>
</protein>
<sequence length="94" mass="9698">MSCSASVKGRRVIVVGDKTTTGGTVISGATNAVYRQVQQARKGDKVYCPQCNEIGVIVEGCNELLNAGTPVALHGHIVSCGCSYGNNRLIAGSS</sequence>
<dbReference type="EMBL" id="BRLH01000008">
    <property type="protein sequence ID" value="GKX56752.1"/>
    <property type="molecule type" value="Genomic_DNA"/>
</dbReference>
<dbReference type="CDD" id="cd14744">
    <property type="entry name" value="PAAR_CT_2"/>
    <property type="match status" value="1"/>
</dbReference>